<dbReference type="SUPFAM" id="SSF50800">
    <property type="entry name" value="PK beta-barrel domain-like"/>
    <property type="match status" value="1"/>
</dbReference>
<proteinExistence type="predicted"/>
<dbReference type="AlphaFoldDB" id="A0A3B1DXS0"/>
<evidence type="ECO:0000313" key="2">
    <source>
        <dbReference type="EMBL" id="VAY87775.1"/>
    </source>
</evidence>
<reference evidence="2" key="1">
    <citation type="submission" date="2018-10" db="EMBL/GenBank/DDBJ databases">
        <authorList>
            <person name="Aoki K."/>
        </authorList>
    </citation>
    <scope>NUCLEOTIDE SEQUENCE</scope>
</reference>
<protein>
    <recommendedName>
        <fullName evidence="1">MOSC domain-containing protein</fullName>
    </recommendedName>
</protein>
<dbReference type="GO" id="GO:0003824">
    <property type="term" value="F:catalytic activity"/>
    <property type="evidence" value="ECO:0007669"/>
    <property type="project" value="InterPro"/>
</dbReference>
<sequence length="158" mass="17561">MDDKVLNGKAGKILSLFVSNATTMNQENMVSITLDKNGIVSDKFYNKNINRSVLITSCSSYSLVRDKKIDINYGDLGENLLVDFNPYKLSIGQQLKVGDAILEISQHCTLCNSLSRINKNIPKILKNDRGIFAQVIKSGTISQDDVVTYLNTIIETKL</sequence>
<dbReference type="GO" id="GO:0030170">
    <property type="term" value="F:pyridoxal phosphate binding"/>
    <property type="evidence" value="ECO:0007669"/>
    <property type="project" value="InterPro"/>
</dbReference>
<evidence type="ECO:0000259" key="1">
    <source>
        <dbReference type="PROSITE" id="PS51340"/>
    </source>
</evidence>
<dbReference type="Gene3D" id="2.40.33.20">
    <property type="entry name" value="PK beta-barrel domain-like"/>
    <property type="match status" value="1"/>
</dbReference>
<organism evidence="2">
    <name type="scientific">hydrothermal vent metagenome</name>
    <dbReference type="NCBI Taxonomy" id="652676"/>
    <lineage>
        <taxon>unclassified sequences</taxon>
        <taxon>metagenomes</taxon>
        <taxon>ecological metagenomes</taxon>
    </lineage>
</organism>
<dbReference type="InterPro" id="IPR005302">
    <property type="entry name" value="MoCF_Sase_C"/>
</dbReference>
<name>A0A3B1DXS0_9ZZZZ</name>
<dbReference type="EMBL" id="UOYO01000035">
    <property type="protein sequence ID" value="VAY87775.1"/>
    <property type="molecule type" value="Genomic_DNA"/>
</dbReference>
<dbReference type="PROSITE" id="PS51340">
    <property type="entry name" value="MOSC"/>
    <property type="match status" value="1"/>
</dbReference>
<dbReference type="Pfam" id="PF03473">
    <property type="entry name" value="MOSC"/>
    <property type="match status" value="1"/>
</dbReference>
<dbReference type="InterPro" id="IPR011037">
    <property type="entry name" value="Pyrv_Knase-like_insert_dom_sf"/>
</dbReference>
<gene>
    <name evidence="2" type="ORF">MNB_ARC-1_83</name>
</gene>
<accession>A0A3B1DXS0</accession>
<dbReference type="GO" id="GO:0030151">
    <property type="term" value="F:molybdenum ion binding"/>
    <property type="evidence" value="ECO:0007669"/>
    <property type="project" value="InterPro"/>
</dbReference>
<feature type="domain" description="MOSC" evidence="1">
    <location>
        <begin position="22"/>
        <end position="150"/>
    </location>
</feature>